<comment type="caution">
    <text evidence="1">The sequence shown here is derived from an EMBL/GenBank/DDBJ whole genome shotgun (WGS) entry which is preliminary data.</text>
</comment>
<proteinExistence type="predicted"/>
<name>A0ABX3GFP6_9BACL</name>
<evidence type="ECO:0008006" key="3">
    <source>
        <dbReference type="Google" id="ProtNLM"/>
    </source>
</evidence>
<dbReference type="EMBL" id="MPVP01000670">
    <property type="protein sequence ID" value="OMC94064.1"/>
    <property type="molecule type" value="Genomic_DNA"/>
</dbReference>
<feature type="non-terminal residue" evidence="1">
    <location>
        <position position="1"/>
    </location>
</feature>
<keyword evidence="2" id="KW-1185">Reference proteome</keyword>
<dbReference type="RefSeq" id="WP_218641498.1">
    <property type="nucleotide sequence ID" value="NZ_MPVP01000670.1"/>
</dbReference>
<gene>
    <name evidence="1" type="ORF">BSO21_34040</name>
</gene>
<organism evidence="1 2">
    <name type="scientific">Paenibacillus odorifer</name>
    <dbReference type="NCBI Taxonomy" id="189426"/>
    <lineage>
        <taxon>Bacteria</taxon>
        <taxon>Bacillati</taxon>
        <taxon>Bacillota</taxon>
        <taxon>Bacilli</taxon>
        <taxon>Bacillales</taxon>
        <taxon>Paenibacillaceae</taxon>
        <taxon>Paenibacillus</taxon>
    </lineage>
</organism>
<dbReference type="Proteomes" id="UP000187158">
    <property type="component" value="Unassembled WGS sequence"/>
</dbReference>
<reference evidence="1 2" key="1">
    <citation type="submission" date="2016-11" db="EMBL/GenBank/DDBJ databases">
        <title>Paenibacillus species isolates.</title>
        <authorList>
            <person name="Beno S.M."/>
        </authorList>
    </citation>
    <scope>NUCLEOTIDE SEQUENCE [LARGE SCALE GENOMIC DNA]</scope>
    <source>
        <strain evidence="1 2">FSL H7-0433</strain>
    </source>
</reference>
<evidence type="ECO:0000313" key="1">
    <source>
        <dbReference type="EMBL" id="OMC94064.1"/>
    </source>
</evidence>
<evidence type="ECO:0000313" key="2">
    <source>
        <dbReference type="Proteomes" id="UP000187158"/>
    </source>
</evidence>
<sequence length="172" mass="19878">SKDVLFKKPGKYKATIYVENTLGLTARNETTFDIAPDQKPFAYFTMAGTVYRNPSDGKQATLSIDDMSYSPDQDIVARRLWEYRYDSDNNGSFAGEQWVIFSNENLDRLNLKVRDVGQYEVRLTVFEEFGQPTIDEYVTQADRQSINSETTQNVIERIFTVKNQAPDVDWSW</sequence>
<accession>A0ABX3GFP6</accession>
<protein>
    <recommendedName>
        <fullName evidence="3">PKD domain-containing protein</fullName>
    </recommendedName>
</protein>